<evidence type="ECO:0000313" key="6">
    <source>
        <dbReference type="EMBL" id="GLQ04937.1"/>
    </source>
</evidence>
<dbReference type="InterPro" id="IPR027417">
    <property type="entry name" value="P-loop_NTPase"/>
</dbReference>
<dbReference type="RefSeq" id="WP_169558975.1">
    <property type="nucleotide sequence ID" value="NZ_BSNF01000001.1"/>
</dbReference>
<evidence type="ECO:0000256" key="4">
    <source>
        <dbReference type="ARBA" id="ARBA00022777"/>
    </source>
</evidence>
<comment type="catalytic activity">
    <reaction evidence="5">
        <text>N(tele)-phospho-L-histidyl/L-threonyl-[pyruvate, phosphate dikinase] + ADP = N(tele)-phospho-L-histidyl/O-phospho-L-threonyl-[pyruvate, phosphate dikinase] + AMP + H(+)</text>
        <dbReference type="Rhea" id="RHEA:43692"/>
        <dbReference type="Rhea" id="RHEA-COMP:10650"/>
        <dbReference type="Rhea" id="RHEA-COMP:10651"/>
        <dbReference type="ChEBI" id="CHEBI:15378"/>
        <dbReference type="ChEBI" id="CHEBI:30013"/>
        <dbReference type="ChEBI" id="CHEBI:61977"/>
        <dbReference type="ChEBI" id="CHEBI:83586"/>
        <dbReference type="ChEBI" id="CHEBI:456215"/>
        <dbReference type="ChEBI" id="CHEBI:456216"/>
        <dbReference type="EC" id="2.7.11.32"/>
    </reaction>
</comment>
<dbReference type="Gene3D" id="3.40.50.300">
    <property type="entry name" value="P-loop containing nucleotide triphosphate hydrolases"/>
    <property type="match status" value="1"/>
</dbReference>
<dbReference type="EMBL" id="BSNF01000001">
    <property type="protein sequence ID" value="GLQ04937.1"/>
    <property type="molecule type" value="Genomic_DNA"/>
</dbReference>
<keyword evidence="1 5" id="KW-0723">Serine/threonine-protein kinase</keyword>
<dbReference type="NCBIfam" id="NF003742">
    <property type="entry name" value="PRK05339.1"/>
    <property type="match status" value="1"/>
</dbReference>
<keyword evidence="2 5" id="KW-0808">Transferase</keyword>
<proteinExistence type="inferred from homology"/>
<dbReference type="InterPro" id="IPR005177">
    <property type="entry name" value="Kinase-pyrophosphorylase"/>
</dbReference>
<reference evidence="6" key="2">
    <citation type="submission" date="2023-01" db="EMBL/GenBank/DDBJ databases">
        <title>Draft genome sequence of Sneathiella chinensis strain NBRC 103408.</title>
        <authorList>
            <person name="Sun Q."/>
            <person name="Mori K."/>
        </authorList>
    </citation>
    <scope>NUCLEOTIDE SEQUENCE</scope>
    <source>
        <strain evidence="6">NBRC 103408</strain>
    </source>
</reference>
<keyword evidence="3 5" id="KW-0547">Nucleotide-binding</keyword>
<sequence length="275" mass="31220">MQEFHLHLVSDSTGETLQAMAKAALVQFEKAAPVEHVWSMTRNLRQIDDILDSIEQNPGLVLFTLVNKEMRRTLEKGCRKLKVPCVSILDPVMAAFSRYLGQESRGLPGRQHTLNQEYFERIEALNYTMAHDDGQLTHELNEADVVLVGVSRTSKTPTSFYLAHRGIKTANVPIVPDCPLPDTLFHLTRPLVIGLTTSPERLSQIRKNRLLTLKETQETDYVNMERIKEEVIAARKMCTKNGWPVIDVTRRSVEETAAQIITLFNRRQTGRSVSL</sequence>
<evidence type="ECO:0000256" key="1">
    <source>
        <dbReference type="ARBA" id="ARBA00022527"/>
    </source>
</evidence>
<keyword evidence="7" id="KW-1185">Reference proteome</keyword>
<comment type="caution">
    <text evidence="6">The sequence shown here is derived from an EMBL/GenBank/DDBJ whole genome shotgun (WGS) entry which is preliminary data.</text>
</comment>
<evidence type="ECO:0000256" key="3">
    <source>
        <dbReference type="ARBA" id="ARBA00022741"/>
    </source>
</evidence>
<evidence type="ECO:0000256" key="2">
    <source>
        <dbReference type="ARBA" id="ARBA00022679"/>
    </source>
</evidence>
<dbReference type="PANTHER" id="PTHR31756:SF3">
    <property type="entry name" value="PYRUVATE, PHOSPHATE DIKINASE REGULATORY PROTEIN 1, CHLOROPLASTIC"/>
    <property type="match status" value="1"/>
</dbReference>
<dbReference type="EC" id="2.7.11.32" evidence="5"/>
<dbReference type="Proteomes" id="UP001161409">
    <property type="component" value="Unassembled WGS sequence"/>
</dbReference>
<dbReference type="Pfam" id="PF03618">
    <property type="entry name" value="Kinase-PPPase"/>
    <property type="match status" value="1"/>
</dbReference>
<dbReference type="HAMAP" id="MF_00921">
    <property type="entry name" value="PDRP"/>
    <property type="match status" value="1"/>
</dbReference>
<protein>
    <recommendedName>
        <fullName evidence="5">Putative pyruvate, phosphate dikinase regulatory protein</fullName>
        <shortName evidence="5">PPDK regulatory protein</shortName>
        <ecNumber evidence="5">2.7.11.32</ecNumber>
        <ecNumber evidence="5">2.7.4.27</ecNumber>
    </recommendedName>
</protein>
<dbReference type="PANTHER" id="PTHR31756">
    <property type="entry name" value="PYRUVATE, PHOSPHATE DIKINASE REGULATORY PROTEIN 1, CHLOROPLASTIC"/>
    <property type="match status" value="1"/>
</dbReference>
<evidence type="ECO:0000256" key="5">
    <source>
        <dbReference type="HAMAP-Rule" id="MF_00921"/>
    </source>
</evidence>
<comment type="similarity">
    <text evidence="5">Belongs to the pyruvate, phosphate/water dikinase regulatory protein family. PDRP subfamily.</text>
</comment>
<organism evidence="6 7">
    <name type="scientific">Sneathiella chinensis</name>
    <dbReference type="NCBI Taxonomy" id="349750"/>
    <lineage>
        <taxon>Bacteria</taxon>
        <taxon>Pseudomonadati</taxon>
        <taxon>Pseudomonadota</taxon>
        <taxon>Alphaproteobacteria</taxon>
        <taxon>Sneathiellales</taxon>
        <taxon>Sneathiellaceae</taxon>
        <taxon>Sneathiella</taxon>
    </lineage>
</organism>
<comment type="catalytic activity">
    <reaction evidence="5">
        <text>N(tele)-phospho-L-histidyl/O-phospho-L-threonyl-[pyruvate, phosphate dikinase] + phosphate + H(+) = N(tele)-phospho-L-histidyl/L-threonyl-[pyruvate, phosphate dikinase] + diphosphate</text>
        <dbReference type="Rhea" id="RHEA:43696"/>
        <dbReference type="Rhea" id="RHEA-COMP:10650"/>
        <dbReference type="Rhea" id="RHEA-COMP:10651"/>
        <dbReference type="ChEBI" id="CHEBI:15378"/>
        <dbReference type="ChEBI" id="CHEBI:30013"/>
        <dbReference type="ChEBI" id="CHEBI:33019"/>
        <dbReference type="ChEBI" id="CHEBI:43474"/>
        <dbReference type="ChEBI" id="CHEBI:61977"/>
        <dbReference type="ChEBI" id="CHEBI:83586"/>
        <dbReference type="EC" id="2.7.4.27"/>
    </reaction>
</comment>
<keyword evidence="6" id="KW-0670">Pyruvate</keyword>
<comment type="function">
    <text evidence="5">Bifunctional serine/threonine kinase and phosphorylase involved in the regulation of the pyruvate, phosphate dikinase (PPDK) by catalyzing its phosphorylation/dephosphorylation.</text>
</comment>
<dbReference type="EC" id="2.7.4.27" evidence="5"/>
<reference evidence="6" key="1">
    <citation type="journal article" date="2014" name="Int. J. Syst. Evol. Microbiol.">
        <title>Complete genome of a new Firmicutes species belonging to the dominant human colonic microbiota ('Ruminococcus bicirculans') reveals two chromosomes and a selective capacity to utilize plant glucans.</title>
        <authorList>
            <consortium name="NISC Comparative Sequencing Program"/>
            <person name="Wegmann U."/>
            <person name="Louis P."/>
            <person name="Goesmann A."/>
            <person name="Henrissat B."/>
            <person name="Duncan S.H."/>
            <person name="Flint H.J."/>
        </authorList>
    </citation>
    <scope>NUCLEOTIDE SEQUENCE</scope>
    <source>
        <strain evidence="6">NBRC 103408</strain>
    </source>
</reference>
<evidence type="ECO:0000313" key="7">
    <source>
        <dbReference type="Proteomes" id="UP001161409"/>
    </source>
</evidence>
<dbReference type="InterPro" id="IPR026565">
    <property type="entry name" value="PPDK_reg"/>
</dbReference>
<gene>
    <name evidence="6" type="ORF">GCM10007924_01580</name>
</gene>
<name>A0ABQ5TYD1_9PROT</name>
<feature type="binding site" evidence="5">
    <location>
        <begin position="149"/>
        <end position="156"/>
    </location>
    <ligand>
        <name>ADP</name>
        <dbReference type="ChEBI" id="CHEBI:456216"/>
    </ligand>
</feature>
<accession>A0ABQ5TYD1</accession>
<keyword evidence="4 5" id="KW-0418">Kinase</keyword>